<dbReference type="GO" id="GO:0005737">
    <property type="term" value="C:cytoplasm"/>
    <property type="evidence" value="ECO:0007669"/>
    <property type="project" value="UniProtKB-SubCell"/>
</dbReference>
<dbReference type="SUPFAM" id="SSF50447">
    <property type="entry name" value="Translation proteins"/>
    <property type="match status" value="1"/>
</dbReference>
<accession>A0AA90PYP4</accession>
<dbReference type="InterPro" id="IPR036390">
    <property type="entry name" value="WH_DNA-bd_sf"/>
</dbReference>
<dbReference type="Pfam" id="PF00009">
    <property type="entry name" value="GTP_EFTU"/>
    <property type="match status" value="1"/>
</dbReference>
<dbReference type="PANTHER" id="PTHR43721:SF11">
    <property type="entry name" value="SELENOCYSTEINE-SPECIFIC ELONGATION FACTOR"/>
    <property type="match status" value="1"/>
</dbReference>
<keyword evidence="5" id="KW-0648">Protein biosynthesis</keyword>
<evidence type="ECO:0000256" key="7">
    <source>
        <dbReference type="ARBA" id="ARBA00025526"/>
    </source>
</evidence>
<dbReference type="GO" id="GO:0003746">
    <property type="term" value="F:translation elongation factor activity"/>
    <property type="evidence" value="ECO:0007669"/>
    <property type="project" value="UniProtKB-KW"/>
</dbReference>
<evidence type="ECO:0000259" key="9">
    <source>
        <dbReference type="PROSITE" id="PS51722"/>
    </source>
</evidence>
<name>A0AA90PYP4_9HELI</name>
<dbReference type="AlphaFoldDB" id="A0AA90PYP4"/>
<evidence type="ECO:0000313" key="11">
    <source>
        <dbReference type="EMBL" id="MDP2538983.1"/>
    </source>
</evidence>
<dbReference type="NCBIfam" id="TIGR00475">
    <property type="entry name" value="selB"/>
    <property type="match status" value="1"/>
</dbReference>
<evidence type="ECO:0000256" key="4">
    <source>
        <dbReference type="ARBA" id="ARBA00022741"/>
    </source>
</evidence>
<dbReference type="Pfam" id="PF09107">
    <property type="entry name" value="WHD_3rd_SelB"/>
    <property type="match status" value="1"/>
</dbReference>
<proteinExistence type="predicted"/>
<dbReference type="GO" id="GO:0005525">
    <property type="term" value="F:GTP binding"/>
    <property type="evidence" value="ECO:0007669"/>
    <property type="project" value="UniProtKB-KW"/>
</dbReference>
<keyword evidence="13" id="KW-1185">Reference proteome</keyword>
<keyword evidence="3" id="KW-0963">Cytoplasm</keyword>
<dbReference type="InterPro" id="IPR057335">
    <property type="entry name" value="Beta-barrel_SelB"/>
</dbReference>
<dbReference type="Gene3D" id="1.10.10.10">
    <property type="entry name" value="Winged helix-like DNA-binding domain superfamily/Winged helix DNA-binding domain"/>
    <property type="match status" value="1"/>
</dbReference>
<evidence type="ECO:0000313" key="13">
    <source>
        <dbReference type="Proteomes" id="UP001240777"/>
    </source>
</evidence>
<protein>
    <recommendedName>
        <fullName evidence="2">Selenocysteine-specific elongation factor</fullName>
    </recommendedName>
    <alternativeName>
        <fullName evidence="8">SelB translation factor</fullName>
    </alternativeName>
</protein>
<dbReference type="Pfam" id="PF03144">
    <property type="entry name" value="GTP_EFTU_D2"/>
    <property type="match status" value="1"/>
</dbReference>
<dbReference type="InterPro" id="IPR015191">
    <property type="entry name" value="SelB_WHD4"/>
</dbReference>
<dbReference type="EMBL" id="JAUPEV010000004">
    <property type="protein sequence ID" value="MDO7253028.1"/>
    <property type="molecule type" value="Genomic_DNA"/>
</dbReference>
<evidence type="ECO:0000256" key="8">
    <source>
        <dbReference type="ARBA" id="ARBA00031615"/>
    </source>
</evidence>
<gene>
    <name evidence="11" type="primary">selB</name>
    <name evidence="10" type="ORF">Q5I04_03775</name>
    <name evidence="11" type="ORF">Q5I06_04230</name>
</gene>
<dbReference type="SUPFAM" id="SSF52540">
    <property type="entry name" value="P-loop containing nucleoside triphosphate hydrolases"/>
    <property type="match status" value="1"/>
</dbReference>
<dbReference type="InterPro" id="IPR000795">
    <property type="entry name" value="T_Tr_GTP-bd_dom"/>
</dbReference>
<keyword evidence="6" id="KW-0342">GTP-binding</keyword>
<dbReference type="InterPro" id="IPR027417">
    <property type="entry name" value="P-loop_NTPase"/>
</dbReference>
<comment type="function">
    <text evidence="7">Translation factor necessary for the incorporation of selenocysteine into proteins. It probably replaces EF-Tu for the insertion of selenocysteine directed by the UGA codon. SelB binds GTP and GDP.</text>
</comment>
<keyword evidence="4" id="KW-0547">Nucleotide-binding</keyword>
<dbReference type="Pfam" id="PF25461">
    <property type="entry name" value="Beta-barrel_SelB"/>
    <property type="match status" value="1"/>
</dbReference>
<dbReference type="InterPro" id="IPR004535">
    <property type="entry name" value="Transl_elong_SelB"/>
</dbReference>
<dbReference type="Gene3D" id="2.40.30.10">
    <property type="entry name" value="Translation factors"/>
    <property type="match status" value="1"/>
</dbReference>
<evidence type="ECO:0000256" key="3">
    <source>
        <dbReference type="ARBA" id="ARBA00022490"/>
    </source>
</evidence>
<dbReference type="SUPFAM" id="SSF46785">
    <property type="entry name" value="Winged helix' DNA-binding domain"/>
    <property type="match status" value="1"/>
</dbReference>
<dbReference type="EMBL" id="JAUYZK010000005">
    <property type="protein sequence ID" value="MDP2538983.1"/>
    <property type="molecule type" value="Genomic_DNA"/>
</dbReference>
<dbReference type="SUPFAM" id="SSF50465">
    <property type="entry name" value="EF-Tu/eEF-1alpha/eIF2-gamma C-terminal domain"/>
    <property type="match status" value="1"/>
</dbReference>
<dbReference type="Proteomes" id="UP001240777">
    <property type="component" value="Unassembled WGS sequence"/>
</dbReference>
<reference evidence="10 12" key="3">
    <citation type="journal article" date="2024" name="Syst. Appl. Microbiol.">
        <title>Helicobacter cappadocius sp. nov., from lizards: The first psychrotrophic Helicobacter species.</title>
        <authorList>
            <person name="Aydin F."/>
            <person name="Tarhane S."/>
            <person name="Karakaya E."/>
            <person name="Abay S."/>
            <person name="Kayman T."/>
            <person name="Guran O."/>
            <person name="Bozkurt E."/>
            <person name="Uzum N."/>
            <person name="Avci A."/>
            <person name="Olgun K."/>
            <person name="Jablonski D."/>
            <person name="Guran C."/>
            <person name="Burcin Saticioglu I."/>
        </authorList>
    </citation>
    <scope>NUCLEOTIDE SEQUENCE [LARGE SCALE GENOMIC DNA]</scope>
    <source>
        <strain evidence="10">Faydin-H75</strain>
        <strain evidence="12">faydin-H76</strain>
    </source>
</reference>
<feature type="domain" description="Tr-type G" evidence="9">
    <location>
        <begin position="2"/>
        <end position="220"/>
    </location>
</feature>
<dbReference type="GO" id="GO:0003924">
    <property type="term" value="F:GTPase activity"/>
    <property type="evidence" value="ECO:0007669"/>
    <property type="project" value="InterPro"/>
</dbReference>
<evidence type="ECO:0000313" key="10">
    <source>
        <dbReference type="EMBL" id="MDO7253028.1"/>
    </source>
</evidence>
<dbReference type="InterPro" id="IPR036388">
    <property type="entry name" value="WH-like_DNA-bd_sf"/>
</dbReference>
<evidence type="ECO:0000256" key="1">
    <source>
        <dbReference type="ARBA" id="ARBA00004496"/>
    </source>
</evidence>
<evidence type="ECO:0000256" key="5">
    <source>
        <dbReference type="ARBA" id="ARBA00022917"/>
    </source>
</evidence>
<dbReference type="InterPro" id="IPR009001">
    <property type="entry name" value="Transl_elong_EF1A/Init_IF2_C"/>
</dbReference>
<dbReference type="PROSITE" id="PS51722">
    <property type="entry name" value="G_TR_2"/>
    <property type="match status" value="1"/>
</dbReference>
<dbReference type="InterPro" id="IPR050055">
    <property type="entry name" value="EF-Tu_GTPase"/>
</dbReference>
<evidence type="ECO:0000256" key="2">
    <source>
        <dbReference type="ARBA" id="ARBA00015953"/>
    </source>
</evidence>
<dbReference type="Proteomes" id="UP001177258">
    <property type="component" value="Unassembled WGS sequence"/>
</dbReference>
<dbReference type="InterPro" id="IPR009000">
    <property type="entry name" value="Transl_B-barrel_sf"/>
</dbReference>
<dbReference type="Gene3D" id="3.40.50.300">
    <property type="entry name" value="P-loop containing nucleotide triphosphate hydrolases"/>
    <property type="match status" value="1"/>
</dbReference>
<reference evidence="10" key="2">
    <citation type="submission" date="2023-07" db="EMBL/GenBank/DDBJ databases">
        <authorList>
            <person name="Aydin F."/>
            <person name="Tarhane S."/>
            <person name="Saticioglu I.B."/>
            <person name="Karakaya E."/>
            <person name="Abay S."/>
            <person name="Guran O."/>
            <person name="Bozkurt E."/>
            <person name="Uzum N."/>
            <person name="Olgun K."/>
            <person name="Jablonski D."/>
        </authorList>
    </citation>
    <scope>NUCLEOTIDE SEQUENCE</scope>
    <source>
        <strain evidence="10">Faydin-H75</strain>
    </source>
</reference>
<dbReference type="CDD" id="cd03696">
    <property type="entry name" value="SelB_II"/>
    <property type="match status" value="1"/>
</dbReference>
<evidence type="ECO:0000256" key="6">
    <source>
        <dbReference type="ARBA" id="ARBA00023134"/>
    </source>
</evidence>
<dbReference type="PANTHER" id="PTHR43721">
    <property type="entry name" value="ELONGATION FACTOR TU-RELATED"/>
    <property type="match status" value="1"/>
</dbReference>
<organism evidence="11 12">
    <name type="scientific">Helicobacter cappadocius</name>
    <dbReference type="NCBI Taxonomy" id="3063998"/>
    <lineage>
        <taxon>Bacteria</taxon>
        <taxon>Pseudomonadati</taxon>
        <taxon>Campylobacterota</taxon>
        <taxon>Epsilonproteobacteria</taxon>
        <taxon>Campylobacterales</taxon>
        <taxon>Helicobacteraceae</taxon>
        <taxon>Helicobacter</taxon>
    </lineage>
</organism>
<comment type="caution">
    <text evidence="11">The sequence shown here is derived from an EMBL/GenBank/DDBJ whole genome shotgun (WGS) entry which is preliminary data.</text>
</comment>
<keyword evidence="11" id="KW-0251">Elongation factor</keyword>
<dbReference type="GO" id="GO:0001514">
    <property type="term" value="P:selenocysteine incorporation"/>
    <property type="evidence" value="ECO:0007669"/>
    <property type="project" value="InterPro"/>
</dbReference>
<comment type="subcellular location">
    <subcellularLocation>
        <location evidence="1">Cytoplasm</location>
    </subcellularLocation>
</comment>
<reference evidence="11 13" key="1">
    <citation type="submission" date="2023-07" db="EMBL/GenBank/DDBJ databases">
        <title>Unpublished Manusciprt.</title>
        <authorList>
            <person name="Aydin F."/>
            <person name="Tarhane S."/>
            <person name="Saticioglu I.B."/>
            <person name="Karakaya E."/>
            <person name="Abay S."/>
            <person name="Guran O."/>
            <person name="Bozkurt E."/>
            <person name="Uzum N."/>
            <person name="Olgun K."/>
            <person name="Jablonski D."/>
        </authorList>
    </citation>
    <scope>NUCLEOTIDE SEQUENCE</scope>
    <source>
        <strain evidence="13">faydin-H75</strain>
        <strain evidence="11">Faydin-H76</strain>
    </source>
</reference>
<dbReference type="CDD" id="cd04171">
    <property type="entry name" value="SelB"/>
    <property type="match status" value="1"/>
</dbReference>
<dbReference type="RefSeq" id="WP_305516868.1">
    <property type="nucleotide sequence ID" value="NZ_JAUPEV010000004.1"/>
</dbReference>
<evidence type="ECO:0000313" key="12">
    <source>
        <dbReference type="Proteomes" id="UP001177258"/>
    </source>
</evidence>
<sequence>MENNLIVGLAGHIDHGKTSLIKSLNGFDGDQREDEKQRGITLDISFSNLVLPPTPSAPNGKNISFIDVPGHERLIKNMIAGAFGIDILLLVIACNDGIMPQTLEHLQIADILGIKEAICIITKVDLYPPNTEFVDLKKQINELFSKLKHIKLKMISTFSIYNKNTHYHLLELLTITQPRKKEDESLFRYYIDRVFSISGKGTILSGTILSGMIKREEKLYICELNSEANIKTIKNHNTELEEARAGQRIAFNLRSINSSSLKRGYLLSKKGYLRGFDEFDVVIYPLKNIVSTHNSNVHFFIGSKKCSARIHLLNTPTEDQDYCFATIKTEEKIFGIFGERFILRNSEDTIAGGKILCPITDPMKKKQKLLYLDYISKKDFQNAFLLCCYVHKKGFGLVSSMQRFNLTHAEALKIAKSLPQLFLDEKNLIIYHPDTLKIIKEEILKIFAKNKNALLSASSLNVKFKWASLMITQNALDELLDEGKIYKKEGFYLSRQNNIKNISQYLEETLYNKIISQGYSPSAPYDIYNELDIDRKSGDNALKALSKAQKIVRLQHNLFIGTDTLTDIQKTLRQLIKENGYIDIFILKEKIGLSRKYLIAYLDYLDHFEDITNTQGKRTFKYKDSK</sequence>
<dbReference type="GO" id="GO:0003723">
    <property type="term" value="F:RNA binding"/>
    <property type="evidence" value="ECO:0007669"/>
    <property type="project" value="InterPro"/>
</dbReference>
<dbReference type="InterPro" id="IPR004161">
    <property type="entry name" value="EFTu-like_2"/>
</dbReference>